<feature type="transmembrane region" description="Helical" evidence="7">
    <location>
        <begin position="391"/>
        <end position="419"/>
    </location>
</feature>
<comment type="caution">
    <text evidence="9">The sequence shown here is derived from an EMBL/GenBank/DDBJ whole genome shotgun (WGS) entry which is preliminary data.</text>
</comment>
<feature type="binding site" evidence="6">
    <location>
        <position position="566"/>
    </location>
    <ligand>
        <name>Ca(2+)</name>
        <dbReference type="ChEBI" id="CHEBI:29108"/>
        <label>1</label>
        <note>catalytic</note>
    </ligand>
</feature>
<name>A0A9W8AK69_9FUNG</name>
<keyword evidence="7" id="KW-0472">Membrane</keyword>
<keyword evidence="2" id="KW-0378">Hydrolase</keyword>
<feature type="binding site" evidence="6">
    <location>
        <position position="680"/>
    </location>
    <ligand>
        <name>Ca(2+)</name>
        <dbReference type="ChEBI" id="CHEBI:29108"/>
        <label>1</label>
        <note>catalytic</note>
    </ligand>
</feature>
<evidence type="ECO:0000256" key="6">
    <source>
        <dbReference type="PIRSR" id="PIRSR602640-2"/>
    </source>
</evidence>
<dbReference type="PANTHER" id="PTHR11799:SF12">
    <property type="entry name" value="PARAOXONASE-RELATED"/>
    <property type="match status" value="1"/>
</dbReference>
<sequence length="793" mass="88740">MADMRRYLEKRGLRNNVVSQQWFHPLFLSRRTALAIQNIGNLELKQHVILGFTQDGQYLASVQVTNLDNRHDTLAGSPTDAFLEEAGIERTLSYSLALWRFNLRSVPLRKVFTLDLARSAAARFRVNVLQARLNHILGIHCRWTTEQREDLSVFYLVDYDQHYVDGTSLSFPTARIEAVTSKPEIHLNLFSALANVLVYKEASGVYFVYYGTGQTPRHPQPTSNEDCWEEAQDRFDITTGVYGGSGGWQTTAYFFNLEKHMYRYLATCDATPRLFDYSFTIAHNITTPNSIFLSVGLISHHPTTKQYRFHNLVVRVHYASGEVTNIRSEVVPEGIESAAACTLINQRTREATEILRETWPVYHLYNSAEFLGGSGAQIFSPNSSSTNLRAMATWTLVVSAIAGLVGLLTAFVNFGTIFLNYRHGVKPFNTDGCVQLNVPGGCEDIVIHAPSHTAFLACGRLDLRTQWFPPLERLIKLTAESDVVYKYHLKSGELVPLTFVNFTGIYRSHGLTIYEHPASEASTVTVMLVNHGHPDHSSVEIFDHRLDSNTLIHVRTITDPLIRTPNAVVALSPRSFFLTNDFYHRLPGPMRTLEKMTSRAWTDVVVYQPAVEGREAMHSSEVRRAYGELVYANGIDIDYDRGLVFVASATGRRVTVFDMDPDTLELKLRMVLKDLPILPDNLRVDHITGDIYAAGIMRPIEVVTPAHGDHFHPDAEIAWGVVRLSANSISDNRVRGVAKHVPTDDVNKAANATLLLAHPGPWLNLASVAVLDPDNRRVMVGSVVSEGVGLCPI</sequence>
<evidence type="ECO:0000256" key="5">
    <source>
        <dbReference type="PIRSR" id="PIRSR602640-1"/>
    </source>
</evidence>
<feature type="binding site" evidence="6">
    <location>
        <position position="681"/>
    </location>
    <ligand>
        <name>Ca(2+)</name>
        <dbReference type="ChEBI" id="CHEBI:29108"/>
        <label>1</label>
        <note>catalytic</note>
    </ligand>
</feature>
<keyword evidence="6" id="KW-0106">Calcium</keyword>
<dbReference type="Pfam" id="PF01731">
    <property type="entry name" value="Arylesterase"/>
    <property type="match status" value="1"/>
</dbReference>
<dbReference type="Proteomes" id="UP001150569">
    <property type="component" value="Unassembled WGS sequence"/>
</dbReference>
<keyword evidence="4" id="KW-0325">Glycoprotein</keyword>
<evidence type="ECO:0000256" key="3">
    <source>
        <dbReference type="ARBA" id="ARBA00023157"/>
    </source>
</evidence>
<comment type="similarity">
    <text evidence="1">Belongs to the paraoxonase family.</text>
</comment>
<evidence type="ECO:0000256" key="1">
    <source>
        <dbReference type="ARBA" id="ARBA00008595"/>
    </source>
</evidence>
<dbReference type="PANTHER" id="PTHR11799">
    <property type="entry name" value="PARAOXONASE"/>
    <property type="match status" value="1"/>
</dbReference>
<dbReference type="InterPro" id="IPR051288">
    <property type="entry name" value="Serum_paraoxonase/arylesterase"/>
</dbReference>
<keyword evidence="7" id="KW-0812">Transmembrane</keyword>
<evidence type="ECO:0000256" key="7">
    <source>
        <dbReference type="SAM" id="Phobius"/>
    </source>
</evidence>
<evidence type="ECO:0000256" key="4">
    <source>
        <dbReference type="ARBA" id="ARBA00023180"/>
    </source>
</evidence>
<evidence type="ECO:0000259" key="8">
    <source>
        <dbReference type="Pfam" id="PF14939"/>
    </source>
</evidence>
<keyword evidence="7" id="KW-1133">Transmembrane helix</keyword>
<dbReference type="InterPro" id="IPR032734">
    <property type="entry name" value="DCAF15_WD40"/>
</dbReference>
<feature type="domain" description="DDB1- and CUL4-associated factor 15 WD40 repeat-containing" evidence="8">
    <location>
        <begin position="34"/>
        <end position="117"/>
    </location>
</feature>
<keyword evidence="6" id="KW-0479">Metal-binding</keyword>
<proteinExistence type="inferred from homology"/>
<reference evidence="9" key="1">
    <citation type="submission" date="2022-07" db="EMBL/GenBank/DDBJ databases">
        <title>Phylogenomic reconstructions and comparative analyses of Kickxellomycotina fungi.</title>
        <authorList>
            <person name="Reynolds N.K."/>
            <person name="Stajich J.E."/>
            <person name="Barry K."/>
            <person name="Grigoriev I.V."/>
            <person name="Crous P."/>
            <person name="Smith M.E."/>
        </authorList>
    </citation>
    <scope>NUCLEOTIDE SEQUENCE</scope>
    <source>
        <strain evidence="9">RSA 861</strain>
    </source>
</reference>
<feature type="active site" description="Proton acceptor" evidence="5">
    <location>
        <position position="509"/>
    </location>
</feature>
<keyword evidence="3" id="KW-1015">Disulfide bond</keyword>
<evidence type="ECO:0000313" key="9">
    <source>
        <dbReference type="EMBL" id="KAJ1928487.1"/>
    </source>
</evidence>
<dbReference type="SUPFAM" id="SSF63829">
    <property type="entry name" value="Calcium-dependent phosphotriesterase"/>
    <property type="match status" value="1"/>
</dbReference>
<dbReference type="InterPro" id="IPR011042">
    <property type="entry name" value="6-blade_b-propeller_TolB-like"/>
</dbReference>
<dbReference type="GO" id="GO:0004064">
    <property type="term" value="F:arylesterase activity"/>
    <property type="evidence" value="ECO:0007669"/>
    <property type="project" value="InterPro"/>
</dbReference>
<dbReference type="Pfam" id="PF14939">
    <property type="entry name" value="DCAF15_WD40"/>
    <property type="match status" value="1"/>
</dbReference>
<dbReference type="GO" id="GO:0046872">
    <property type="term" value="F:metal ion binding"/>
    <property type="evidence" value="ECO:0007669"/>
    <property type="project" value="UniProtKB-KW"/>
</dbReference>
<dbReference type="AlphaFoldDB" id="A0A9W8AK69"/>
<feature type="binding site" evidence="6">
    <location>
        <position position="511"/>
    </location>
    <ligand>
        <name>Ca(2+)</name>
        <dbReference type="ChEBI" id="CHEBI:29108"/>
        <label>1</label>
        <note>catalytic</note>
    </ligand>
</feature>
<protein>
    <recommendedName>
        <fullName evidence="8">DDB1- and CUL4-associated factor 15 WD40 repeat-containing domain-containing protein</fullName>
    </recommendedName>
</protein>
<dbReference type="EMBL" id="JANBPT010000071">
    <property type="protein sequence ID" value="KAJ1928487.1"/>
    <property type="molecule type" value="Genomic_DNA"/>
</dbReference>
<feature type="binding site" evidence="6">
    <location>
        <position position="633"/>
    </location>
    <ligand>
        <name>Ca(2+)</name>
        <dbReference type="ChEBI" id="CHEBI:29108"/>
        <label>1</label>
        <note>catalytic</note>
    </ligand>
</feature>
<evidence type="ECO:0000256" key="2">
    <source>
        <dbReference type="ARBA" id="ARBA00022801"/>
    </source>
</evidence>
<feature type="binding site" evidence="6">
    <location>
        <position position="444"/>
    </location>
    <ligand>
        <name>Ca(2+)</name>
        <dbReference type="ChEBI" id="CHEBI:29108"/>
        <label>1</label>
        <note>catalytic</note>
    </ligand>
</feature>
<dbReference type="OrthoDB" id="5307922at2759"/>
<comment type="cofactor">
    <cofactor evidence="6">
        <name>Ca(2+)</name>
        <dbReference type="ChEBI" id="CHEBI:29108"/>
    </cofactor>
    <text evidence="6">Binds 2 calcium ions per subunit.</text>
</comment>
<organism evidence="9 10">
    <name type="scientific">Tieghemiomyces parasiticus</name>
    <dbReference type="NCBI Taxonomy" id="78921"/>
    <lineage>
        <taxon>Eukaryota</taxon>
        <taxon>Fungi</taxon>
        <taxon>Fungi incertae sedis</taxon>
        <taxon>Zoopagomycota</taxon>
        <taxon>Kickxellomycotina</taxon>
        <taxon>Dimargaritomycetes</taxon>
        <taxon>Dimargaritales</taxon>
        <taxon>Dimargaritaceae</taxon>
        <taxon>Tieghemiomyces</taxon>
    </lineage>
</organism>
<evidence type="ECO:0000313" key="10">
    <source>
        <dbReference type="Proteomes" id="UP001150569"/>
    </source>
</evidence>
<dbReference type="Gene3D" id="2.120.10.30">
    <property type="entry name" value="TolB, C-terminal domain"/>
    <property type="match status" value="1"/>
</dbReference>
<keyword evidence="10" id="KW-1185">Reference proteome</keyword>
<gene>
    <name evidence="9" type="ORF">IWQ60_002005</name>
</gene>
<dbReference type="InterPro" id="IPR002640">
    <property type="entry name" value="Arylesterase"/>
</dbReference>
<accession>A0A9W8AK69</accession>